<dbReference type="AlphaFoldDB" id="E3J5Z0"/>
<evidence type="ECO:0000313" key="3">
    <source>
        <dbReference type="EMBL" id="ADP84371.1"/>
    </source>
</evidence>
<evidence type="ECO:0000256" key="1">
    <source>
        <dbReference type="ARBA" id="ARBA00008791"/>
    </source>
</evidence>
<protein>
    <submittedName>
        <fullName evidence="3">UspA domain-containing protein</fullName>
    </submittedName>
</protein>
<dbReference type="PANTHER" id="PTHR46268:SF6">
    <property type="entry name" value="UNIVERSAL STRESS PROTEIN UP12"/>
    <property type="match status" value="1"/>
</dbReference>
<dbReference type="OrthoDB" id="3427787at2"/>
<name>E3J5Z0_PSEI1</name>
<dbReference type="Gene3D" id="3.40.50.620">
    <property type="entry name" value="HUPs"/>
    <property type="match status" value="1"/>
</dbReference>
<sequence>MDTIIVGVDGSDTASKAATTAATLASALGYELIVVSAFSSTDRPQTARPFDELDLTASDTALKIAEQAIGDLPTDFASLPTTPRSELGKPADVLVSVAEELGASIIVVGNKRVQGVTRVLGSIAADVAHRAPCDVYIAHTH</sequence>
<accession>E3J5Z0</accession>
<gene>
    <name evidence="3" type="ordered locus">FraEuI1c_6389</name>
</gene>
<dbReference type="STRING" id="298654.FraEuI1c_6389"/>
<dbReference type="FunCoup" id="E3J5Z0">
    <property type="interactions" value="2"/>
</dbReference>
<dbReference type="CDD" id="cd00293">
    <property type="entry name" value="USP-like"/>
    <property type="match status" value="1"/>
</dbReference>
<dbReference type="Pfam" id="PF00582">
    <property type="entry name" value="Usp"/>
    <property type="match status" value="1"/>
</dbReference>
<feature type="domain" description="UspA" evidence="2">
    <location>
        <begin position="2"/>
        <end position="138"/>
    </location>
</feature>
<reference evidence="3 4" key="1">
    <citation type="submission" date="2010-10" db="EMBL/GenBank/DDBJ databases">
        <title>Complete sequence of Frankia sp. EuI1c.</title>
        <authorList>
            <consortium name="US DOE Joint Genome Institute"/>
            <person name="Lucas S."/>
            <person name="Copeland A."/>
            <person name="Lapidus A."/>
            <person name="Cheng J.-F."/>
            <person name="Bruce D."/>
            <person name="Goodwin L."/>
            <person name="Pitluck S."/>
            <person name="Chertkov O."/>
            <person name="Detter J.C."/>
            <person name="Han C."/>
            <person name="Tapia R."/>
            <person name="Land M."/>
            <person name="Hauser L."/>
            <person name="Jeffries C."/>
            <person name="Kyrpides N."/>
            <person name="Ivanova N."/>
            <person name="Mikhailova N."/>
            <person name="Beauchemin N."/>
            <person name="Sen A."/>
            <person name="Sur S.A."/>
            <person name="Gtari M."/>
            <person name="Wall L."/>
            <person name="Tisa L."/>
            <person name="Woyke T."/>
        </authorList>
    </citation>
    <scope>NUCLEOTIDE SEQUENCE [LARGE SCALE GENOMIC DNA]</scope>
    <source>
        <strain evidence="4">DSM 45817 / CECT 9037 / EuI1c</strain>
    </source>
</reference>
<evidence type="ECO:0000313" key="4">
    <source>
        <dbReference type="Proteomes" id="UP000002484"/>
    </source>
</evidence>
<evidence type="ECO:0000259" key="2">
    <source>
        <dbReference type="Pfam" id="PF00582"/>
    </source>
</evidence>
<dbReference type="EMBL" id="CP002299">
    <property type="protein sequence ID" value="ADP84371.1"/>
    <property type="molecule type" value="Genomic_DNA"/>
</dbReference>
<dbReference type="InterPro" id="IPR006015">
    <property type="entry name" value="Universal_stress_UspA"/>
</dbReference>
<keyword evidence="4" id="KW-1185">Reference proteome</keyword>
<dbReference type="HOGENOM" id="CLU_049301_16_4_11"/>
<dbReference type="Proteomes" id="UP000002484">
    <property type="component" value="Chromosome"/>
</dbReference>
<dbReference type="InParanoid" id="E3J5Z0"/>
<comment type="similarity">
    <text evidence="1">Belongs to the universal stress protein A family.</text>
</comment>
<proteinExistence type="inferred from homology"/>
<dbReference type="SUPFAM" id="SSF52402">
    <property type="entry name" value="Adenine nucleotide alpha hydrolases-like"/>
    <property type="match status" value="1"/>
</dbReference>
<dbReference type="KEGG" id="fri:FraEuI1c_6389"/>
<dbReference type="eggNOG" id="COG0589">
    <property type="taxonomic scope" value="Bacteria"/>
</dbReference>
<dbReference type="InterPro" id="IPR006016">
    <property type="entry name" value="UspA"/>
</dbReference>
<dbReference type="RefSeq" id="WP_013427484.1">
    <property type="nucleotide sequence ID" value="NC_014666.1"/>
</dbReference>
<dbReference type="PRINTS" id="PR01438">
    <property type="entry name" value="UNVRSLSTRESS"/>
</dbReference>
<dbReference type="InterPro" id="IPR014729">
    <property type="entry name" value="Rossmann-like_a/b/a_fold"/>
</dbReference>
<dbReference type="PANTHER" id="PTHR46268">
    <property type="entry name" value="STRESS RESPONSE PROTEIN NHAX"/>
    <property type="match status" value="1"/>
</dbReference>
<organism evidence="3 4">
    <name type="scientific">Pseudofrankia inefficax (strain DSM 45817 / CECT 9037 / DDB 130130 / EuI1c)</name>
    <name type="common">Frankia inefficax</name>
    <dbReference type="NCBI Taxonomy" id="298654"/>
    <lineage>
        <taxon>Bacteria</taxon>
        <taxon>Bacillati</taxon>
        <taxon>Actinomycetota</taxon>
        <taxon>Actinomycetes</taxon>
        <taxon>Frankiales</taxon>
        <taxon>Frankiaceae</taxon>
        <taxon>Pseudofrankia</taxon>
    </lineage>
</organism>